<keyword evidence="4" id="KW-1185">Reference proteome</keyword>
<organism evidence="3 4">
    <name type="scientific">Chlorogloeopsis fritschii PCC 6912</name>
    <dbReference type="NCBI Taxonomy" id="211165"/>
    <lineage>
        <taxon>Bacteria</taxon>
        <taxon>Bacillati</taxon>
        <taxon>Cyanobacteriota</taxon>
        <taxon>Cyanophyceae</taxon>
        <taxon>Nostocales</taxon>
        <taxon>Chlorogloeopsidaceae</taxon>
        <taxon>Chlorogloeopsis</taxon>
    </lineage>
</organism>
<feature type="domain" description="Vanadium-dependent haloperoxidase NapH1-like second helical-bundle" evidence="2">
    <location>
        <begin position="339"/>
        <end position="510"/>
    </location>
</feature>
<dbReference type="SUPFAM" id="SSF48317">
    <property type="entry name" value="Acid phosphatase/Vanadium-dependent haloperoxidase"/>
    <property type="match status" value="1"/>
</dbReference>
<dbReference type="Pfam" id="PF21167">
    <property type="entry name" value="DUF6851"/>
    <property type="match status" value="1"/>
</dbReference>
<dbReference type="CDD" id="cd03398">
    <property type="entry name" value="PAP2_haloperoxidase"/>
    <property type="match status" value="1"/>
</dbReference>
<dbReference type="InterPro" id="IPR052559">
    <property type="entry name" value="V-haloperoxidase"/>
</dbReference>
<dbReference type="AlphaFoldDB" id="A0A3S5K2C9"/>
<evidence type="ECO:0008006" key="5">
    <source>
        <dbReference type="Google" id="ProtNLM"/>
    </source>
</evidence>
<reference evidence="3 4" key="1">
    <citation type="journal article" date="2019" name="Genome Biol. Evol.">
        <title>Day and night: Metabolic profiles and evolutionary relationships of six axenic non-marine cyanobacteria.</title>
        <authorList>
            <person name="Will S.E."/>
            <person name="Henke P."/>
            <person name="Boedeker C."/>
            <person name="Huang S."/>
            <person name="Brinkmann H."/>
            <person name="Rohde M."/>
            <person name="Jarek M."/>
            <person name="Friedl T."/>
            <person name="Seufert S."/>
            <person name="Schumacher M."/>
            <person name="Overmann J."/>
            <person name="Neumann-Schaal M."/>
            <person name="Petersen J."/>
        </authorList>
    </citation>
    <scope>NUCLEOTIDE SEQUENCE [LARGE SCALE GENOMIC DNA]</scope>
    <source>
        <strain evidence="3 4">PCC 6912</strain>
    </source>
</reference>
<proteinExistence type="predicted"/>
<dbReference type="OrthoDB" id="518237at2"/>
<dbReference type="Gene3D" id="1.20.144.10">
    <property type="entry name" value="Phosphatidic acid phosphatase type 2/haloperoxidase"/>
    <property type="match status" value="1"/>
</dbReference>
<sequence>MKLSLRIFTIQTSIVLGLTTITPFVTIQPKVIAQAREEYEFNCAGLGDIQPSPTDNYLIQWNNAALLAIRNSKPAPTVVARSLAILNTAIYDAWSAYDPVADGTRFGDKLRRPGSEQTLANKNTAVSYAAYRVLVDLFPTQKSIFDDLMVTLGYDANNTSTNTKTAIGIGNVTSQALLKFRHQDGANQLGNLAPGAYSDYTGYKPTNLPLDVFDPNSIYSTVLDPNRWQPLIVSDGQGSKTSPQKFATPHWYLVIPFALKTASEFRSSVGKTHDFETPGYKSQADELIGLAARLTPQQKMITEYWADGPGSELPPGHWHLFGQCVSKRDRHILDDDVKMFFALSNALFDASVAAWDAKRNYDYVRPITAIRYLYKGQVIADWRGSVRGEEWLPYQKDTVVTPPFPEFVSGHSTFSAAGAEILKRFTGTDTFNSSVTQKAGVPFRVQPQNPPAPTQDITLFWSTFTDAADEAGISRRYGGIHFADGDLRGRNLGRQVATRAWIRAQELISGRAEK</sequence>
<dbReference type="GO" id="GO:0004601">
    <property type="term" value="F:peroxidase activity"/>
    <property type="evidence" value="ECO:0007669"/>
    <property type="project" value="InterPro"/>
</dbReference>
<evidence type="ECO:0000259" key="1">
    <source>
        <dbReference type="Pfam" id="PF21167"/>
    </source>
</evidence>
<dbReference type="InterPro" id="IPR055161">
    <property type="entry name" value="NapH1-like_2nd"/>
</dbReference>
<dbReference type="Proteomes" id="UP000268857">
    <property type="component" value="Unassembled WGS sequence"/>
</dbReference>
<comment type="caution">
    <text evidence="3">The sequence shown here is derived from an EMBL/GenBank/DDBJ whole genome shotgun (WGS) entry which is preliminary data.</text>
</comment>
<dbReference type="STRING" id="211165.GCA_000317285_03879"/>
<evidence type="ECO:0000259" key="2">
    <source>
        <dbReference type="Pfam" id="PF22778"/>
    </source>
</evidence>
<dbReference type="PANTHER" id="PTHR34599:SF2">
    <property type="entry name" value="TRAF-TYPE DOMAIN-CONTAINING PROTEIN"/>
    <property type="match status" value="1"/>
</dbReference>
<dbReference type="InterPro" id="IPR036938">
    <property type="entry name" value="PAP2/HPO_sf"/>
</dbReference>
<protein>
    <recommendedName>
        <fullName evidence="5">Phosphatidic acid phosphatase type 2/haloperoxidase domain-containing protein</fullName>
    </recommendedName>
</protein>
<dbReference type="InterPro" id="IPR049283">
    <property type="entry name" value="DUF6851"/>
</dbReference>
<dbReference type="InterPro" id="IPR016119">
    <property type="entry name" value="Br/Cl_peroxidase_C"/>
</dbReference>
<dbReference type="RefSeq" id="WP_016875563.1">
    <property type="nucleotide sequence ID" value="NZ_AJLN01000100.1"/>
</dbReference>
<evidence type="ECO:0000313" key="3">
    <source>
        <dbReference type="EMBL" id="RUR84630.1"/>
    </source>
</evidence>
<dbReference type="EMBL" id="RSCJ01000004">
    <property type="protein sequence ID" value="RUR84630.1"/>
    <property type="molecule type" value="Genomic_DNA"/>
</dbReference>
<evidence type="ECO:0000313" key="4">
    <source>
        <dbReference type="Proteomes" id="UP000268857"/>
    </source>
</evidence>
<name>A0A3S5K2C9_CHLFR</name>
<accession>A0A3S5K2C9</accession>
<dbReference type="Gene3D" id="1.10.606.10">
    <property type="entry name" value="Vanadium-containing Chloroperoxidase, domain 2"/>
    <property type="match status" value="1"/>
</dbReference>
<dbReference type="Pfam" id="PF22778">
    <property type="entry name" value="VCPO_2nd"/>
    <property type="match status" value="1"/>
</dbReference>
<feature type="domain" description="DUF6851" evidence="1">
    <location>
        <begin position="86"/>
        <end position="216"/>
    </location>
</feature>
<gene>
    <name evidence="3" type="ORF">PCC6912_15250</name>
</gene>
<dbReference type="PANTHER" id="PTHR34599">
    <property type="entry name" value="PEROXIDASE-RELATED"/>
    <property type="match status" value="1"/>
</dbReference>